<name>A0A9D2RKN8_9FIRM</name>
<reference evidence="4" key="1">
    <citation type="journal article" date="2021" name="PeerJ">
        <title>Extensive microbial diversity within the chicken gut microbiome revealed by metagenomics and culture.</title>
        <authorList>
            <person name="Gilroy R."/>
            <person name="Ravi A."/>
            <person name="Getino M."/>
            <person name="Pursley I."/>
            <person name="Horton D.L."/>
            <person name="Alikhan N.F."/>
            <person name="Baker D."/>
            <person name="Gharbi K."/>
            <person name="Hall N."/>
            <person name="Watson M."/>
            <person name="Adriaenssens E.M."/>
            <person name="Foster-Nyarko E."/>
            <person name="Jarju S."/>
            <person name="Secka A."/>
            <person name="Antonio M."/>
            <person name="Oren A."/>
            <person name="Chaudhuri R.R."/>
            <person name="La Ragione R."/>
            <person name="Hildebrand F."/>
            <person name="Pallen M.J."/>
        </authorList>
    </citation>
    <scope>NUCLEOTIDE SEQUENCE</scope>
    <source>
        <strain evidence="4">CHK188-4685</strain>
    </source>
</reference>
<dbReference type="AlphaFoldDB" id="A0A9D2RKN8"/>
<gene>
    <name evidence="4" type="ORF">H9716_06275</name>
</gene>
<comment type="caution">
    <text evidence="4">The sequence shown here is derived from an EMBL/GenBank/DDBJ whole genome shotgun (WGS) entry which is preliminary data.</text>
</comment>
<protein>
    <submittedName>
        <fullName evidence="4">DnaJ domain-containing protein</fullName>
    </submittedName>
</protein>
<dbReference type="InterPro" id="IPR036869">
    <property type="entry name" value="J_dom_sf"/>
</dbReference>
<feature type="domain" description="J" evidence="3">
    <location>
        <begin position="6"/>
        <end position="70"/>
    </location>
</feature>
<dbReference type="PROSITE" id="PS50076">
    <property type="entry name" value="DNAJ_2"/>
    <property type="match status" value="1"/>
</dbReference>
<dbReference type="GO" id="GO:0006260">
    <property type="term" value="P:DNA replication"/>
    <property type="evidence" value="ECO:0007669"/>
    <property type="project" value="UniProtKB-KW"/>
</dbReference>
<evidence type="ECO:0000313" key="5">
    <source>
        <dbReference type="Proteomes" id="UP000886804"/>
    </source>
</evidence>
<dbReference type="PRINTS" id="PR00625">
    <property type="entry name" value="JDOMAIN"/>
</dbReference>
<dbReference type="SMART" id="SM00271">
    <property type="entry name" value="DnaJ"/>
    <property type="match status" value="1"/>
</dbReference>
<accession>A0A9D2RKN8</accession>
<sequence>MMTKKEACRILGLSPRVSAEEIKKQYRRRMHQVHPDAAADGSQSTEEAQRLNLAYSILKGKMDSEKEEMGHPASGTFREKKSSWNGPVNPQAYAEREIFHYAEDQEGNILGSFSVAKGKYLWTREEDFRLFLLSIYRCVRQLLEARRISAGKGERTEKSRFLEAELTYLLAQQFIDGTGLLRELAGGKTEEDGAEIFLLQAMAELTGAAVLPGPGQRLAPGRISRHRLYLKDETGREIGYLSFPDDRLYYVVIPMFEQRRVQVKIQAAAKQPHRKKADTATCSYGSGCLRKLPADSLKI</sequence>
<dbReference type="InterPro" id="IPR001623">
    <property type="entry name" value="DnaJ_domain"/>
</dbReference>
<organism evidence="4 5">
    <name type="scientific">Candidatus Enterocloster faecavium</name>
    <dbReference type="NCBI Taxonomy" id="2838560"/>
    <lineage>
        <taxon>Bacteria</taxon>
        <taxon>Bacillati</taxon>
        <taxon>Bacillota</taxon>
        <taxon>Clostridia</taxon>
        <taxon>Lachnospirales</taxon>
        <taxon>Lachnospiraceae</taxon>
        <taxon>Enterocloster</taxon>
    </lineage>
</organism>
<reference evidence="4" key="2">
    <citation type="submission" date="2021-04" db="EMBL/GenBank/DDBJ databases">
        <authorList>
            <person name="Gilroy R."/>
        </authorList>
    </citation>
    <scope>NUCLEOTIDE SEQUENCE</scope>
    <source>
        <strain evidence="4">CHK188-4685</strain>
    </source>
</reference>
<evidence type="ECO:0000256" key="1">
    <source>
        <dbReference type="ARBA" id="ARBA00022705"/>
    </source>
</evidence>
<evidence type="ECO:0000313" key="4">
    <source>
        <dbReference type="EMBL" id="HJB07460.1"/>
    </source>
</evidence>
<proteinExistence type="predicted"/>
<feature type="region of interest" description="Disordered" evidence="2">
    <location>
        <begin position="64"/>
        <end position="84"/>
    </location>
</feature>
<dbReference type="EMBL" id="DWYS01000074">
    <property type="protein sequence ID" value="HJB07460.1"/>
    <property type="molecule type" value="Genomic_DNA"/>
</dbReference>
<dbReference type="Gene3D" id="1.10.287.110">
    <property type="entry name" value="DnaJ domain"/>
    <property type="match status" value="1"/>
</dbReference>
<keyword evidence="1" id="KW-0235">DNA replication</keyword>
<dbReference type="CDD" id="cd06257">
    <property type="entry name" value="DnaJ"/>
    <property type="match status" value="1"/>
</dbReference>
<dbReference type="SUPFAM" id="SSF46565">
    <property type="entry name" value="Chaperone J-domain"/>
    <property type="match status" value="1"/>
</dbReference>
<dbReference type="Pfam" id="PF00226">
    <property type="entry name" value="DnaJ"/>
    <property type="match status" value="1"/>
</dbReference>
<dbReference type="Proteomes" id="UP000886804">
    <property type="component" value="Unassembled WGS sequence"/>
</dbReference>
<evidence type="ECO:0000256" key="2">
    <source>
        <dbReference type="SAM" id="MobiDB-lite"/>
    </source>
</evidence>
<evidence type="ECO:0000259" key="3">
    <source>
        <dbReference type="PROSITE" id="PS50076"/>
    </source>
</evidence>